<keyword evidence="2" id="KW-1185">Reference proteome</keyword>
<dbReference type="RefSeq" id="XP_009856315.1">
    <property type="nucleotide sequence ID" value="XM_009858013.1"/>
</dbReference>
<name>F8N4D4_NEUT8</name>
<evidence type="ECO:0000313" key="1">
    <source>
        <dbReference type="EMBL" id="EGO52675.1"/>
    </source>
</evidence>
<evidence type="ECO:0000313" key="2">
    <source>
        <dbReference type="Proteomes" id="UP000008065"/>
    </source>
</evidence>
<dbReference type="HOGENOM" id="CLU_3014741_0_0_1"/>
<accession>F8N4D4</accession>
<gene>
    <name evidence="1" type="ORF">NEUTE1DRAFT_118882</name>
</gene>
<dbReference type="Proteomes" id="UP000008065">
    <property type="component" value="Unassembled WGS sequence"/>
</dbReference>
<dbReference type="VEuPathDB" id="FungiDB:NEUTE1DRAFT_118882"/>
<proteinExistence type="predicted"/>
<sequence length="56" mass="6275">MRLPSSVAAKVKQTKPEEAVYDVERTLFGLLERKSITVPEPTGNFFDGLVWVILVV</sequence>
<dbReference type="AlphaFoldDB" id="F8N4D4"/>
<dbReference type="KEGG" id="nte:NEUTE1DRAFT118882"/>
<reference evidence="2" key="1">
    <citation type="journal article" date="2011" name="Genetics">
        <title>Massive changes in genome architecture accompany the transition to self-fertility in the filamentous fungus Neurospora tetrasperma.</title>
        <authorList>
            <person name="Ellison C.E."/>
            <person name="Stajich J.E."/>
            <person name="Jacobson D.J."/>
            <person name="Natvig D.O."/>
            <person name="Lapidus A."/>
            <person name="Foster B."/>
            <person name="Aerts A."/>
            <person name="Riley R."/>
            <person name="Lindquist E.A."/>
            <person name="Grigoriev I.V."/>
            <person name="Taylor J.W."/>
        </authorList>
    </citation>
    <scope>NUCLEOTIDE SEQUENCE [LARGE SCALE GENOMIC DNA]</scope>
    <source>
        <strain evidence="2">FGSC 2508 / P0657</strain>
    </source>
</reference>
<protein>
    <submittedName>
        <fullName evidence="1">Uncharacterized protein</fullName>
    </submittedName>
</protein>
<dbReference type="EMBL" id="GL891382">
    <property type="protein sequence ID" value="EGO52675.1"/>
    <property type="molecule type" value="Genomic_DNA"/>
</dbReference>
<dbReference type="GeneID" id="20823679"/>
<organism evidence="1 2">
    <name type="scientific">Neurospora tetrasperma (strain FGSC 2508 / ATCC MYA-4615 / P0657)</name>
    <dbReference type="NCBI Taxonomy" id="510951"/>
    <lineage>
        <taxon>Eukaryota</taxon>
        <taxon>Fungi</taxon>
        <taxon>Dikarya</taxon>
        <taxon>Ascomycota</taxon>
        <taxon>Pezizomycotina</taxon>
        <taxon>Sordariomycetes</taxon>
        <taxon>Sordariomycetidae</taxon>
        <taxon>Sordariales</taxon>
        <taxon>Sordariaceae</taxon>
        <taxon>Neurospora</taxon>
    </lineage>
</organism>